<reference evidence="1 2" key="1">
    <citation type="submission" date="2018-02" db="EMBL/GenBank/DDBJ databases">
        <title>The genomes of Aspergillus section Nigri reveals drivers in fungal speciation.</title>
        <authorList>
            <consortium name="DOE Joint Genome Institute"/>
            <person name="Vesth T.C."/>
            <person name="Nybo J."/>
            <person name="Theobald S."/>
            <person name="Brandl J."/>
            <person name="Frisvad J.C."/>
            <person name="Nielsen K.F."/>
            <person name="Lyhne E.K."/>
            <person name="Kogle M.E."/>
            <person name="Kuo A."/>
            <person name="Riley R."/>
            <person name="Clum A."/>
            <person name="Nolan M."/>
            <person name="Lipzen A."/>
            <person name="Salamov A."/>
            <person name="Henrissat B."/>
            <person name="Wiebenga A."/>
            <person name="De vries R.P."/>
            <person name="Grigoriev I.V."/>
            <person name="Mortensen U.H."/>
            <person name="Andersen M.R."/>
            <person name="Baker S.E."/>
        </authorList>
    </citation>
    <scope>NUCLEOTIDE SEQUENCE [LARGE SCALE GENOMIC DNA]</scope>
    <source>
        <strain evidence="1 2">CBS 101889</strain>
    </source>
</reference>
<dbReference type="GeneID" id="37194420"/>
<accession>A0A395HRP6</accession>
<gene>
    <name evidence="1" type="ORF">BO97DRAFT_145200</name>
</gene>
<dbReference type="VEuPathDB" id="FungiDB:BO97DRAFT_145200"/>
<proteinExistence type="predicted"/>
<dbReference type="EMBL" id="KZ824298">
    <property type="protein sequence ID" value="RAL10015.1"/>
    <property type="molecule type" value="Genomic_DNA"/>
</dbReference>
<dbReference type="Proteomes" id="UP000248961">
    <property type="component" value="Unassembled WGS sequence"/>
</dbReference>
<organism evidence="1 2">
    <name type="scientific">Aspergillus homomorphus (strain CBS 101889)</name>
    <dbReference type="NCBI Taxonomy" id="1450537"/>
    <lineage>
        <taxon>Eukaryota</taxon>
        <taxon>Fungi</taxon>
        <taxon>Dikarya</taxon>
        <taxon>Ascomycota</taxon>
        <taxon>Pezizomycotina</taxon>
        <taxon>Eurotiomycetes</taxon>
        <taxon>Eurotiomycetidae</taxon>
        <taxon>Eurotiales</taxon>
        <taxon>Aspergillaceae</taxon>
        <taxon>Aspergillus</taxon>
        <taxon>Aspergillus subgen. Circumdati</taxon>
    </lineage>
</organism>
<protein>
    <submittedName>
        <fullName evidence="1">Uncharacterized protein</fullName>
    </submittedName>
</protein>
<evidence type="ECO:0000313" key="1">
    <source>
        <dbReference type="EMBL" id="RAL10015.1"/>
    </source>
</evidence>
<keyword evidence="2" id="KW-1185">Reference proteome</keyword>
<dbReference type="RefSeq" id="XP_025549169.1">
    <property type="nucleotide sequence ID" value="XM_025690131.1"/>
</dbReference>
<evidence type="ECO:0000313" key="2">
    <source>
        <dbReference type="Proteomes" id="UP000248961"/>
    </source>
</evidence>
<name>A0A395HRP6_ASPHC</name>
<sequence>MCALFESSWGCHTIARPMYQVLLIILHSAPAARSTRSSNSLSGLGNSSPCRWGFCCLADHRTAWRSSALARGMVITRPYDNRLKDSVSKARHDHDIGNATPCYRKSLRMIYSSDQHTTSYILY</sequence>
<dbReference type="AlphaFoldDB" id="A0A395HRP6"/>